<keyword evidence="2" id="KW-0812">Transmembrane</keyword>
<feature type="transmembrane region" description="Helical" evidence="2">
    <location>
        <begin position="424"/>
        <end position="443"/>
    </location>
</feature>
<dbReference type="InterPro" id="IPR000421">
    <property type="entry name" value="FA58C"/>
</dbReference>
<feature type="region of interest" description="Disordered" evidence="1">
    <location>
        <begin position="724"/>
        <end position="743"/>
    </location>
</feature>
<feature type="transmembrane region" description="Helical" evidence="2">
    <location>
        <begin position="1124"/>
        <end position="1143"/>
    </location>
</feature>
<feature type="domain" description="F5/8 type C" evidence="3">
    <location>
        <begin position="704"/>
        <end position="854"/>
    </location>
</feature>
<accession>A0A9D2QBZ5</accession>
<keyword evidence="2" id="KW-1133">Transmembrane helix</keyword>
<feature type="transmembrane region" description="Helical" evidence="2">
    <location>
        <begin position="332"/>
        <end position="354"/>
    </location>
</feature>
<evidence type="ECO:0000256" key="2">
    <source>
        <dbReference type="SAM" id="Phobius"/>
    </source>
</evidence>
<proteinExistence type="predicted"/>
<feature type="transmembrane region" description="Helical" evidence="2">
    <location>
        <begin position="90"/>
        <end position="107"/>
    </location>
</feature>
<dbReference type="Proteomes" id="UP000823858">
    <property type="component" value="Unassembled WGS sequence"/>
</dbReference>
<dbReference type="InterPro" id="IPR021798">
    <property type="entry name" value="AftD_N"/>
</dbReference>
<evidence type="ECO:0000256" key="1">
    <source>
        <dbReference type="SAM" id="MobiDB-lite"/>
    </source>
</evidence>
<feature type="transmembrane region" description="Helical" evidence="2">
    <location>
        <begin position="193"/>
        <end position="210"/>
    </location>
</feature>
<reference evidence="4" key="1">
    <citation type="journal article" date="2021" name="PeerJ">
        <title>Extensive microbial diversity within the chicken gut microbiome revealed by metagenomics and culture.</title>
        <authorList>
            <person name="Gilroy R."/>
            <person name="Ravi A."/>
            <person name="Getino M."/>
            <person name="Pursley I."/>
            <person name="Horton D.L."/>
            <person name="Alikhan N.F."/>
            <person name="Baker D."/>
            <person name="Gharbi K."/>
            <person name="Hall N."/>
            <person name="Watson M."/>
            <person name="Adriaenssens E.M."/>
            <person name="Foster-Nyarko E."/>
            <person name="Jarju S."/>
            <person name="Secka A."/>
            <person name="Antonio M."/>
            <person name="Oren A."/>
            <person name="Chaudhuri R.R."/>
            <person name="La Ragione R."/>
            <person name="Hildebrand F."/>
            <person name="Pallen M.J."/>
        </authorList>
    </citation>
    <scope>NUCLEOTIDE SEQUENCE</scope>
    <source>
        <strain evidence="4">ChiHjej13B12-4958</strain>
    </source>
</reference>
<dbReference type="AlphaFoldDB" id="A0A9D2QBZ5"/>
<dbReference type="GO" id="GO:0016740">
    <property type="term" value="F:transferase activity"/>
    <property type="evidence" value="ECO:0007669"/>
    <property type="project" value="InterPro"/>
</dbReference>
<feature type="transmembrane region" description="Helical" evidence="2">
    <location>
        <begin position="119"/>
        <end position="138"/>
    </location>
</feature>
<feature type="transmembrane region" description="Helical" evidence="2">
    <location>
        <begin position="298"/>
        <end position="320"/>
    </location>
</feature>
<feature type="transmembrane region" description="Helical" evidence="2">
    <location>
        <begin position="222"/>
        <end position="241"/>
    </location>
</feature>
<feature type="compositionally biased region" description="Polar residues" evidence="1">
    <location>
        <begin position="727"/>
        <end position="736"/>
    </location>
</feature>
<comment type="caution">
    <text evidence="4">The sequence shown here is derived from an EMBL/GenBank/DDBJ whole genome shotgun (WGS) entry which is preliminary data.</text>
</comment>
<protein>
    <submittedName>
        <fullName evidence="4">DUF3367 domain-containing protein</fullName>
    </submittedName>
</protein>
<dbReference type="EMBL" id="DWVP01000009">
    <property type="protein sequence ID" value="HJC84800.1"/>
    <property type="molecule type" value="Genomic_DNA"/>
</dbReference>
<feature type="transmembrane region" description="Helical" evidence="2">
    <location>
        <begin position="384"/>
        <end position="403"/>
    </location>
</feature>
<dbReference type="Pfam" id="PF11847">
    <property type="entry name" value="GT-C_AftD"/>
    <property type="match status" value="1"/>
</dbReference>
<feature type="transmembrane region" description="Helical" evidence="2">
    <location>
        <begin position="1195"/>
        <end position="1215"/>
    </location>
</feature>
<evidence type="ECO:0000259" key="3">
    <source>
        <dbReference type="PROSITE" id="PS50022"/>
    </source>
</evidence>
<feature type="transmembrane region" description="Helical" evidence="2">
    <location>
        <begin position="1036"/>
        <end position="1058"/>
    </location>
</feature>
<evidence type="ECO:0000313" key="4">
    <source>
        <dbReference type="EMBL" id="HJC84800.1"/>
    </source>
</evidence>
<keyword evidence="2" id="KW-0472">Membrane</keyword>
<name>A0A9D2QBZ5_9CORY</name>
<sequence length="1221" mass="128106">MAPTLSRRGWGAAALCWLVLALVQGPGLTVADTKHDLTANPWGFLQQALSPWTDVFPLGQLQNQAYGYLFPHGLFFAVLDPLPDWLVQRLWWALLLFLAFAGVVKLLEATRVGSRGSRIVAAVLFALSPRILTTLGAISSEAWTIALVPWVMLPVVRVLQLPGRPSARRLAVAASGSAVAVLCLGAVNAVATLAAVVPAVLWWLAQGVFATGQDARLRRRTAWRFAAWWVPGGVLACFWWIGPLLTLGRYSPPFTDYIESAGITSYWFGLGEVLRGTTSWTAFLSSERQAGYALATEAVFMAATLVVALAGLAGLAGARLGARRGADGARRVLPPFAGTWLLMLGVGVAIFGLAGAPFSPVAESVQSFLDGAGAPLRNLHKFDALIHLPMVVGVAHLLGGVSAPSPFTREGLRDAWAHPEKNPAVVTSLVTIIVAGVATAPAWTGRLVPEDGFRSVPSYWQDAADWLNDEENGAADTRTMILPEARFARQTWGNTRDEPAQALLDVPWVVRDAVPLVPPEAIRSLDGITREFSPVNAQGRNPALADALLQQGVGMVLVRTDLTQVADTPGARGVLTTLTDSAAAEGFTEVASFGDDDVRIFRVDGSGDGGATGPRVVDEDDLEVTAGGAEVLPRLAAADAAAGRTPRDRILTQDVPSDANSGSGDDPVTVTDTPALREHNYGTVTGATSDILAADDERWTRNPVRDYPAGVHEDDMTQVRETGGRITASSSASDPTSLGGADAASGISAAVDGVGETAWRPGTGSPINQWLSVELDQPRSQMSLTAQASGGPLRVQATTYLGEETVASTTMVIPGYREDSSRLLLPQGQADRVELRILGAWGSAGISQAQLTEVDTGEDVTPRRDIVVPSPGGVHQAPGRWVLGQEINEFELRRVITVAEDTEVTVNSDRCAAGAGTVSLIDGESVSCGQRVTLSAGEHEVRSRDRWISLTTPEYAAAAEAEAADADGDRVILTATTVNEGRQASVDGTELESVTVNGWQQGWRVPADSGVAALSDEELLESLEVEFTATDTHQRWLAAGLAGALALLLAFAIALVGLRRGGGGRPDDPVDACDPDDPADLVAPDATGAETVVTSTKTGAVGRVLGGAVTLALAAGIAGLPGAVTALVTVGVLVGAPALRRALEKKSTSSPLPLRALWRVTEPVSLAMLLGGLGSILMVRGPWGSGNYGNYAGHSWAPELLFIGCLTAVVYAVVVRRRGGD</sequence>
<feature type="transmembrane region" description="Helical" evidence="2">
    <location>
        <begin position="1100"/>
        <end position="1118"/>
    </location>
</feature>
<organism evidence="4 5">
    <name type="scientific">Candidatus Corynebacterium faecigallinarum</name>
    <dbReference type="NCBI Taxonomy" id="2838528"/>
    <lineage>
        <taxon>Bacteria</taxon>
        <taxon>Bacillati</taxon>
        <taxon>Actinomycetota</taxon>
        <taxon>Actinomycetes</taxon>
        <taxon>Mycobacteriales</taxon>
        <taxon>Corynebacteriaceae</taxon>
        <taxon>Corynebacterium</taxon>
    </lineage>
</organism>
<evidence type="ECO:0000313" key="5">
    <source>
        <dbReference type="Proteomes" id="UP000823858"/>
    </source>
</evidence>
<dbReference type="PROSITE" id="PS50022">
    <property type="entry name" value="FA58C_3"/>
    <property type="match status" value="1"/>
</dbReference>
<feature type="transmembrane region" description="Helical" evidence="2">
    <location>
        <begin position="1164"/>
        <end position="1183"/>
    </location>
</feature>
<reference evidence="4" key="2">
    <citation type="submission" date="2021-04" db="EMBL/GenBank/DDBJ databases">
        <authorList>
            <person name="Gilroy R."/>
        </authorList>
    </citation>
    <scope>NUCLEOTIDE SEQUENCE</scope>
    <source>
        <strain evidence="4">ChiHjej13B12-4958</strain>
    </source>
</reference>
<feature type="compositionally biased region" description="Polar residues" evidence="1">
    <location>
        <begin position="654"/>
        <end position="663"/>
    </location>
</feature>
<feature type="region of interest" description="Disordered" evidence="1">
    <location>
        <begin position="639"/>
        <end position="673"/>
    </location>
</feature>
<gene>
    <name evidence="4" type="ORF">H9751_04500</name>
</gene>